<feature type="binding site" evidence="8">
    <location>
        <position position="253"/>
    </location>
    <ligand>
        <name>Mg(2+)</name>
        <dbReference type="ChEBI" id="CHEBI:18420"/>
    </ligand>
</feature>
<comment type="catalytic activity">
    <reaction evidence="8">
        <text>L-tyrosyl-[protein] + ATP = O-(5'-adenylyl)-L-tyrosyl-[protein] + diphosphate</text>
        <dbReference type="Rhea" id="RHEA:54288"/>
        <dbReference type="Rhea" id="RHEA-COMP:10136"/>
        <dbReference type="Rhea" id="RHEA-COMP:13846"/>
        <dbReference type="ChEBI" id="CHEBI:30616"/>
        <dbReference type="ChEBI" id="CHEBI:33019"/>
        <dbReference type="ChEBI" id="CHEBI:46858"/>
        <dbReference type="ChEBI" id="CHEBI:83624"/>
        <dbReference type="EC" id="2.7.7.108"/>
    </reaction>
</comment>
<keyword evidence="6 8" id="KW-0067">ATP-binding</keyword>
<keyword evidence="5 8" id="KW-0547">Nucleotide-binding</keyword>
<dbReference type="EC" id="2.7.7.108" evidence="8"/>
<feature type="binding site" evidence="8">
    <location>
        <position position="84"/>
    </location>
    <ligand>
        <name>ATP</name>
        <dbReference type="ChEBI" id="CHEBI:30616"/>
    </ligand>
</feature>
<keyword evidence="7 8" id="KW-0460">Magnesium</keyword>
<dbReference type="NCBIfam" id="NF000658">
    <property type="entry name" value="PRK00029.1"/>
    <property type="match status" value="1"/>
</dbReference>
<comment type="catalytic activity">
    <reaction evidence="8">
        <text>L-seryl-[protein] + UTP = O-(5'-uridylyl)-L-seryl-[protein] + diphosphate</text>
        <dbReference type="Rhea" id="RHEA:64604"/>
        <dbReference type="Rhea" id="RHEA-COMP:9863"/>
        <dbReference type="Rhea" id="RHEA-COMP:16635"/>
        <dbReference type="ChEBI" id="CHEBI:29999"/>
        <dbReference type="ChEBI" id="CHEBI:33019"/>
        <dbReference type="ChEBI" id="CHEBI:46398"/>
        <dbReference type="ChEBI" id="CHEBI:156051"/>
    </reaction>
</comment>
<evidence type="ECO:0000313" key="10">
    <source>
        <dbReference type="Proteomes" id="UP001247754"/>
    </source>
</evidence>
<evidence type="ECO:0000313" key="9">
    <source>
        <dbReference type="EMBL" id="MDR5655020.1"/>
    </source>
</evidence>
<comment type="catalytic activity">
    <reaction evidence="8">
        <text>L-seryl-[protein] + ATP = 3-O-(5'-adenylyl)-L-seryl-[protein] + diphosphate</text>
        <dbReference type="Rhea" id="RHEA:58120"/>
        <dbReference type="Rhea" id="RHEA-COMP:9863"/>
        <dbReference type="Rhea" id="RHEA-COMP:15073"/>
        <dbReference type="ChEBI" id="CHEBI:29999"/>
        <dbReference type="ChEBI" id="CHEBI:30616"/>
        <dbReference type="ChEBI" id="CHEBI:33019"/>
        <dbReference type="ChEBI" id="CHEBI:142516"/>
        <dbReference type="EC" id="2.7.7.108"/>
    </reaction>
</comment>
<comment type="catalytic activity">
    <reaction evidence="8">
        <text>L-threonyl-[protein] + ATP = 3-O-(5'-adenylyl)-L-threonyl-[protein] + diphosphate</text>
        <dbReference type="Rhea" id="RHEA:54292"/>
        <dbReference type="Rhea" id="RHEA-COMP:11060"/>
        <dbReference type="Rhea" id="RHEA-COMP:13847"/>
        <dbReference type="ChEBI" id="CHEBI:30013"/>
        <dbReference type="ChEBI" id="CHEBI:30616"/>
        <dbReference type="ChEBI" id="CHEBI:33019"/>
        <dbReference type="ChEBI" id="CHEBI:138113"/>
        <dbReference type="EC" id="2.7.7.108"/>
    </reaction>
</comment>
<sequence>MRFDNSYARLPERFYARQHPTPVAVPGLVAVNAALAAEMGLDPAELSRPEWVEVFAGNRIPKGADPLAQAYAGHQFGGWVPQLGDGRAILLGEILGPDGRRWDIQLKGAGRTPFSRMGDGRAWLGPVLREYLASEAMAALGVPTTRALAAVTTGEPVWREEGRLPGAVLCRVASSHIRVGTFQYFAARGDTEALRLLTDMAIARHHPGAEGALGLLQAAVAAQARLVAQWMALGFIHGVMNTDNAHVGGLTIDYGPCAFMDVFHPDRVFSSIDSYGRYAWSNQPQIAVWNMAQLASCLLPLIDPDETRAVALATEAVHAFAGIYQAEWLARFGAKIGLAAARAEDEDLIGGLLDLMAAEEADFTRAFRGLAEGTARDEFVAGAAFDAWAGGWQARLAQEPGGMEGAEARMAAANPAVIPRNHRVQEAITAAVAGDFAPFHRLHAALADPFGAPPDSPFRTAPLADQVVRRTFCGT</sequence>
<feature type="binding site" evidence="8">
    <location>
        <position position="253"/>
    </location>
    <ligand>
        <name>ATP</name>
        <dbReference type="ChEBI" id="CHEBI:30616"/>
    </ligand>
</feature>
<dbReference type="Pfam" id="PF02696">
    <property type="entry name" value="SelO"/>
    <property type="match status" value="1"/>
</dbReference>
<name>A0ABU1FDQ4_9RHOB</name>
<evidence type="ECO:0000256" key="1">
    <source>
        <dbReference type="ARBA" id="ARBA00009747"/>
    </source>
</evidence>
<keyword evidence="10" id="KW-1185">Reference proteome</keyword>
<dbReference type="RefSeq" id="WP_310459132.1">
    <property type="nucleotide sequence ID" value="NZ_JAVKPH010000042.1"/>
</dbReference>
<keyword evidence="4 8" id="KW-0479">Metal-binding</keyword>
<comment type="similarity">
    <text evidence="1 8">Belongs to the SELO family.</text>
</comment>
<feature type="binding site" evidence="8">
    <location>
        <position position="86"/>
    </location>
    <ligand>
        <name>ATP</name>
        <dbReference type="ChEBI" id="CHEBI:30616"/>
    </ligand>
</feature>
<evidence type="ECO:0000256" key="5">
    <source>
        <dbReference type="ARBA" id="ARBA00022741"/>
    </source>
</evidence>
<feature type="binding site" evidence="8">
    <location>
        <position position="87"/>
    </location>
    <ligand>
        <name>ATP</name>
        <dbReference type="ChEBI" id="CHEBI:30616"/>
    </ligand>
</feature>
<evidence type="ECO:0000256" key="3">
    <source>
        <dbReference type="ARBA" id="ARBA00022695"/>
    </source>
</evidence>
<feature type="binding site" evidence="8">
    <location>
        <position position="119"/>
    </location>
    <ligand>
        <name>ATP</name>
        <dbReference type="ChEBI" id="CHEBI:30616"/>
    </ligand>
</feature>
<gene>
    <name evidence="8" type="primary">ydiU</name>
    <name evidence="8" type="synonym">selO</name>
    <name evidence="9" type="ORF">RGD00_20620</name>
</gene>
<comment type="catalytic activity">
    <reaction evidence="8">
        <text>L-tyrosyl-[protein] + UTP = O-(5'-uridylyl)-L-tyrosyl-[protein] + diphosphate</text>
        <dbReference type="Rhea" id="RHEA:83887"/>
        <dbReference type="Rhea" id="RHEA-COMP:10136"/>
        <dbReference type="Rhea" id="RHEA-COMP:20238"/>
        <dbReference type="ChEBI" id="CHEBI:33019"/>
        <dbReference type="ChEBI" id="CHEBI:46398"/>
        <dbReference type="ChEBI" id="CHEBI:46858"/>
        <dbReference type="ChEBI" id="CHEBI:90602"/>
    </reaction>
</comment>
<dbReference type="EC" id="2.7.7.-" evidence="8"/>
<feature type="binding site" evidence="8">
    <location>
        <position position="171"/>
    </location>
    <ligand>
        <name>ATP</name>
        <dbReference type="ChEBI" id="CHEBI:30616"/>
    </ligand>
</feature>
<dbReference type="EMBL" id="JAVKPH010000042">
    <property type="protein sequence ID" value="MDR5655020.1"/>
    <property type="molecule type" value="Genomic_DNA"/>
</dbReference>
<feature type="binding site" evidence="8">
    <location>
        <position position="120"/>
    </location>
    <ligand>
        <name>ATP</name>
        <dbReference type="ChEBI" id="CHEBI:30616"/>
    </ligand>
</feature>
<evidence type="ECO:0000256" key="7">
    <source>
        <dbReference type="ARBA" id="ARBA00022842"/>
    </source>
</evidence>
<comment type="function">
    <text evidence="8">Nucleotidyltransferase involved in the post-translational modification of proteins. It can catalyze the addition of adenosine monophosphate (AMP) or uridine monophosphate (UMP) to a protein, resulting in modifications known as AMPylation and UMPylation.</text>
</comment>
<keyword evidence="2 8" id="KW-0808">Transferase</keyword>
<evidence type="ECO:0000256" key="8">
    <source>
        <dbReference type="HAMAP-Rule" id="MF_00692"/>
    </source>
</evidence>
<feature type="binding site" evidence="8">
    <location>
        <position position="107"/>
    </location>
    <ligand>
        <name>ATP</name>
        <dbReference type="ChEBI" id="CHEBI:30616"/>
    </ligand>
</feature>
<dbReference type="PANTHER" id="PTHR32057">
    <property type="entry name" value="PROTEIN ADENYLYLTRANSFERASE SELO, MITOCHONDRIAL"/>
    <property type="match status" value="1"/>
</dbReference>
<reference evidence="9 10" key="1">
    <citation type="submission" date="2023-09" db="EMBL/GenBank/DDBJ databases">
        <title>Xinfangfangia sedmenti sp. nov., isolated the sedment.</title>
        <authorList>
            <person name="Xu L."/>
        </authorList>
    </citation>
    <scope>NUCLEOTIDE SEQUENCE [LARGE SCALE GENOMIC DNA]</scope>
    <source>
        <strain evidence="9 10">LG-4</strain>
    </source>
</reference>
<comment type="catalytic activity">
    <reaction evidence="8">
        <text>L-histidyl-[protein] + UTP = N(tele)-(5'-uridylyl)-L-histidyl-[protein] + diphosphate</text>
        <dbReference type="Rhea" id="RHEA:83891"/>
        <dbReference type="Rhea" id="RHEA-COMP:9745"/>
        <dbReference type="Rhea" id="RHEA-COMP:20239"/>
        <dbReference type="ChEBI" id="CHEBI:29979"/>
        <dbReference type="ChEBI" id="CHEBI:33019"/>
        <dbReference type="ChEBI" id="CHEBI:46398"/>
        <dbReference type="ChEBI" id="CHEBI:233474"/>
    </reaction>
</comment>
<feature type="binding site" evidence="8">
    <location>
        <position position="244"/>
    </location>
    <ligand>
        <name>Mg(2+)</name>
        <dbReference type="ChEBI" id="CHEBI:18420"/>
    </ligand>
</feature>
<protein>
    <recommendedName>
        <fullName evidence="8">Protein nucleotidyltransferase YdiU</fullName>
        <ecNumber evidence="8">2.7.7.-</ecNumber>
    </recommendedName>
    <alternativeName>
        <fullName evidence="8">Protein adenylyltransferase YdiU</fullName>
        <ecNumber evidence="8">2.7.7.108</ecNumber>
    </alternativeName>
    <alternativeName>
        <fullName evidence="8">Protein uridylyltransferase YdiU</fullName>
        <ecNumber evidence="8">2.7.7.-</ecNumber>
    </alternativeName>
</protein>
<feature type="active site" description="Proton acceptor" evidence="8">
    <location>
        <position position="243"/>
    </location>
</feature>
<keyword evidence="3 8" id="KW-0548">Nucleotidyltransferase</keyword>
<dbReference type="PANTHER" id="PTHR32057:SF14">
    <property type="entry name" value="PROTEIN ADENYLYLTRANSFERASE SELO, MITOCHONDRIAL"/>
    <property type="match status" value="1"/>
</dbReference>
<comment type="caution">
    <text evidence="9">The sequence shown here is derived from an EMBL/GenBank/DDBJ whole genome shotgun (WGS) entry which is preliminary data.</text>
</comment>
<feature type="binding site" evidence="8">
    <location>
        <position position="178"/>
    </location>
    <ligand>
        <name>ATP</name>
        <dbReference type="ChEBI" id="CHEBI:30616"/>
    </ligand>
</feature>
<dbReference type="InterPro" id="IPR003846">
    <property type="entry name" value="SelO"/>
</dbReference>
<accession>A0ABU1FDQ4</accession>
<keyword evidence="8" id="KW-0464">Manganese</keyword>
<organism evidence="9 10">
    <name type="scientific">Ruixingdingia sedimenti</name>
    <dbReference type="NCBI Taxonomy" id="3073604"/>
    <lineage>
        <taxon>Bacteria</taxon>
        <taxon>Pseudomonadati</taxon>
        <taxon>Pseudomonadota</taxon>
        <taxon>Alphaproteobacteria</taxon>
        <taxon>Rhodobacterales</taxon>
        <taxon>Paracoccaceae</taxon>
        <taxon>Ruixingdingia</taxon>
    </lineage>
</organism>
<proteinExistence type="inferred from homology"/>
<evidence type="ECO:0000256" key="4">
    <source>
        <dbReference type="ARBA" id="ARBA00022723"/>
    </source>
</evidence>
<comment type="cofactor">
    <cofactor evidence="8">
        <name>Mg(2+)</name>
        <dbReference type="ChEBI" id="CHEBI:18420"/>
    </cofactor>
    <cofactor evidence="8">
        <name>Mn(2+)</name>
        <dbReference type="ChEBI" id="CHEBI:29035"/>
    </cofactor>
</comment>
<evidence type="ECO:0000256" key="6">
    <source>
        <dbReference type="ARBA" id="ARBA00022840"/>
    </source>
</evidence>
<evidence type="ECO:0000256" key="2">
    <source>
        <dbReference type="ARBA" id="ARBA00022679"/>
    </source>
</evidence>
<dbReference type="HAMAP" id="MF_00692">
    <property type="entry name" value="SelO"/>
    <property type="match status" value="1"/>
</dbReference>
<dbReference type="Proteomes" id="UP001247754">
    <property type="component" value="Unassembled WGS sequence"/>
</dbReference>